<sequence length="155" mass="16641">MSVDNKATASSRSTQERTGSAAGSVELGLKTGQVIQEFGWDDDVEESFRGRIEEATGTTLVDEEYEDVCDGTLIWWRSDDGDEDDLADLLVDAKANLDDGSGIIWVMIPSMGTAGYVEHIVVEEAAQTAGLAATTAAALSRDWTGVRLTARGPRR</sequence>
<dbReference type="EMBL" id="CP034438">
    <property type="protein sequence ID" value="AZN28997.1"/>
    <property type="molecule type" value="Genomic_DNA"/>
</dbReference>
<evidence type="ECO:0000313" key="2">
    <source>
        <dbReference type="EMBL" id="AZN28997.1"/>
    </source>
</evidence>
<protein>
    <submittedName>
        <fullName evidence="2">DUF3052 domain-containing protein</fullName>
    </submittedName>
</protein>
<accession>A0A3S8Z678</accession>
<gene>
    <name evidence="2" type="ORF">EJO69_00780</name>
</gene>
<evidence type="ECO:0000313" key="3">
    <source>
        <dbReference type="Proteomes" id="UP000270021"/>
    </source>
</evidence>
<keyword evidence="3" id="KW-1185">Reference proteome</keyword>
<reference evidence="2 3" key="1">
    <citation type="submission" date="2018-12" db="EMBL/GenBank/DDBJ databases">
        <title>Complete genome sequence of Flaviflexus salsibiostraticola KCTC 33148.</title>
        <authorList>
            <person name="Bae J.-W."/>
        </authorList>
    </citation>
    <scope>NUCLEOTIDE SEQUENCE [LARGE SCALE GENOMIC DNA]</scope>
    <source>
        <strain evidence="2 3">KCTC 33148</strain>
    </source>
</reference>
<feature type="compositionally biased region" description="Polar residues" evidence="1">
    <location>
        <begin position="1"/>
        <end position="18"/>
    </location>
</feature>
<feature type="region of interest" description="Disordered" evidence="1">
    <location>
        <begin position="1"/>
        <end position="23"/>
    </location>
</feature>
<name>A0A3S8Z678_9ACTO</name>
<dbReference type="RefSeq" id="WP_126037917.1">
    <property type="nucleotide sequence ID" value="NZ_CP034438.1"/>
</dbReference>
<dbReference type="AlphaFoldDB" id="A0A3S8Z678"/>
<dbReference type="Proteomes" id="UP000270021">
    <property type="component" value="Chromosome"/>
</dbReference>
<dbReference type="OrthoDB" id="5185945at2"/>
<dbReference type="Pfam" id="PF11253">
    <property type="entry name" value="DUF3052"/>
    <property type="match status" value="1"/>
</dbReference>
<organism evidence="2 3">
    <name type="scientific">Flaviflexus salsibiostraticola</name>
    <dbReference type="NCBI Taxonomy" id="1282737"/>
    <lineage>
        <taxon>Bacteria</taxon>
        <taxon>Bacillati</taxon>
        <taxon>Actinomycetota</taxon>
        <taxon>Actinomycetes</taxon>
        <taxon>Actinomycetales</taxon>
        <taxon>Actinomycetaceae</taxon>
        <taxon>Flaviflexus</taxon>
    </lineage>
</organism>
<proteinExistence type="predicted"/>
<dbReference type="KEGG" id="fsl:EJO69_00780"/>
<evidence type="ECO:0000256" key="1">
    <source>
        <dbReference type="SAM" id="MobiDB-lite"/>
    </source>
</evidence>
<dbReference type="InterPro" id="IPR021412">
    <property type="entry name" value="DUF3052"/>
</dbReference>